<dbReference type="OrthoDB" id="297496at2759"/>
<evidence type="ECO:0000313" key="2">
    <source>
        <dbReference type="EMBL" id="RCN39851.1"/>
    </source>
</evidence>
<dbReference type="Proteomes" id="UP000252519">
    <property type="component" value="Unassembled WGS sequence"/>
</dbReference>
<dbReference type="Pfam" id="PF07885">
    <property type="entry name" value="Ion_trans_2"/>
    <property type="match status" value="1"/>
</dbReference>
<feature type="domain" description="Potassium channel" evidence="1">
    <location>
        <begin position="32"/>
        <end position="66"/>
    </location>
</feature>
<dbReference type="Gene3D" id="1.10.287.70">
    <property type="match status" value="1"/>
</dbReference>
<proteinExistence type="predicted"/>
<evidence type="ECO:0000313" key="3">
    <source>
        <dbReference type="Proteomes" id="UP000252519"/>
    </source>
</evidence>
<dbReference type="InterPro" id="IPR013099">
    <property type="entry name" value="K_chnl_dom"/>
</dbReference>
<gene>
    <name evidence="2" type="ORF">ANCCAN_14217</name>
</gene>
<dbReference type="SUPFAM" id="SSF81324">
    <property type="entry name" value="Voltage-gated potassium channels"/>
    <property type="match status" value="1"/>
</dbReference>
<keyword evidence="3" id="KW-1185">Reference proteome</keyword>
<accession>A0A368G5Z4</accession>
<dbReference type="AlphaFoldDB" id="A0A368G5Z4"/>
<dbReference type="STRING" id="29170.A0A368G5Z4"/>
<comment type="caution">
    <text evidence="2">The sequence shown here is derived from an EMBL/GenBank/DDBJ whole genome shotgun (WGS) entry which is preliminary data.</text>
</comment>
<sequence length="80" mass="9091">MIFLRRALVQRVKEKLMVKYNMTEADYDVLEATIVKSVPHKAGYQWKFSGAFYFATTVITTIGAGENVGVASFEWQLVLL</sequence>
<name>A0A368G5Z4_ANCCA</name>
<dbReference type="EMBL" id="JOJR01000317">
    <property type="protein sequence ID" value="RCN39851.1"/>
    <property type="molecule type" value="Genomic_DNA"/>
</dbReference>
<reference evidence="2 3" key="1">
    <citation type="submission" date="2014-10" db="EMBL/GenBank/DDBJ databases">
        <title>Draft genome of the hookworm Ancylostoma caninum.</title>
        <authorList>
            <person name="Mitreva M."/>
        </authorList>
    </citation>
    <scope>NUCLEOTIDE SEQUENCE [LARGE SCALE GENOMIC DNA]</scope>
    <source>
        <strain evidence="2 3">Baltimore</strain>
    </source>
</reference>
<evidence type="ECO:0000259" key="1">
    <source>
        <dbReference type="Pfam" id="PF07885"/>
    </source>
</evidence>
<organism evidence="2 3">
    <name type="scientific">Ancylostoma caninum</name>
    <name type="common">Dog hookworm</name>
    <dbReference type="NCBI Taxonomy" id="29170"/>
    <lineage>
        <taxon>Eukaryota</taxon>
        <taxon>Metazoa</taxon>
        <taxon>Ecdysozoa</taxon>
        <taxon>Nematoda</taxon>
        <taxon>Chromadorea</taxon>
        <taxon>Rhabditida</taxon>
        <taxon>Rhabditina</taxon>
        <taxon>Rhabditomorpha</taxon>
        <taxon>Strongyloidea</taxon>
        <taxon>Ancylostomatidae</taxon>
        <taxon>Ancylostomatinae</taxon>
        <taxon>Ancylostoma</taxon>
    </lineage>
</organism>
<protein>
    <recommendedName>
        <fullName evidence="1">Potassium channel domain-containing protein</fullName>
    </recommendedName>
</protein>